<evidence type="ECO:0000313" key="2">
    <source>
        <dbReference type="Proteomes" id="UP001207468"/>
    </source>
</evidence>
<protein>
    <submittedName>
        <fullName evidence="1">Uncharacterized protein</fullName>
    </submittedName>
</protein>
<comment type="caution">
    <text evidence="1">The sequence shown here is derived from an EMBL/GenBank/DDBJ whole genome shotgun (WGS) entry which is preliminary data.</text>
</comment>
<evidence type="ECO:0000313" key="1">
    <source>
        <dbReference type="EMBL" id="KAI9447168.1"/>
    </source>
</evidence>
<reference evidence="1" key="1">
    <citation type="submission" date="2021-03" db="EMBL/GenBank/DDBJ databases">
        <title>Evolutionary priming and transition to the ectomycorrhizal habit in an iconic lineage of mushroom-forming fungi: is preadaptation a requirement?</title>
        <authorList>
            <consortium name="DOE Joint Genome Institute"/>
            <person name="Looney B.P."/>
            <person name="Miyauchi S."/>
            <person name="Morin E."/>
            <person name="Drula E."/>
            <person name="Courty P.E."/>
            <person name="Chicoki N."/>
            <person name="Fauchery L."/>
            <person name="Kohler A."/>
            <person name="Kuo A."/>
            <person name="LaButti K."/>
            <person name="Pangilinan J."/>
            <person name="Lipzen A."/>
            <person name="Riley R."/>
            <person name="Andreopoulos W."/>
            <person name="He G."/>
            <person name="Johnson J."/>
            <person name="Barry K.W."/>
            <person name="Grigoriev I.V."/>
            <person name="Nagy L."/>
            <person name="Hibbett D."/>
            <person name="Henrissat B."/>
            <person name="Matheny P.B."/>
            <person name="Labbe J."/>
            <person name="Martin A.F."/>
        </authorList>
    </citation>
    <scope>NUCLEOTIDE SEQUENCE</scope>
    <source>
        <strain evidence="1">BPL698</strain>
    </source>
</reference>
<sequence>MRSLPLFAVLAYALVCTRASSRTARQVRQSSGGSAHDGLCNEARIPPERGEKKALTRTFFVVRFVRLGREQVMCIEADVEGDTARYVLRSTNAVQLGWMQWASGGSWATARWSSCGRRATPPTAPTPR</sequence>
<keyword evidence="2" id="KW-1185">Reference proteome</keyword>
<dbReference type="EMBL" id="JAGFNK010000601">
    <property type="protein sequence ID" value="KAI9447168.1"/>
    <property type="molecule type" value="Genomic_DNA"/>
</dbReference>
<name>A0ACC0TUV4_9AGAM</name>
<dbReference type="Proteomes" id="UP001207468">
    <property type="component" value="Unassembled WGS sequence"/>
</dbReference>
<organism evidence="1 2">
    <name type="scientific">Russula earlei</name>
    <dbReference type="NCBI Taxonomy" id="71964"/>
    <lineage>
        <taxon>Eukaryota</taxon>
        <taxon>Fungi</taxon>
        <taxon>Dikarya</taxon>
        <taxon>Basidiomycota</taxon>
        <taxon>Agaricomycotina</taxon>
        <taxon>Agaricomycetes</taxon>
        <taxon>Russulales</taxon>
        <taxon>Russulaceae</taxon>
        <taxon>Russula</taxon>
    </lineage>
</organism>
<proteinExistence type="predicted"/>
<accession>A0ACC0TUV4</accession>
<gene>
    <name evidence="1" type="ORF">F5148DRAFT_1252390</name>
</gene>